<keyword evidence="1" id="KW-0472">Membrane</keyword>
<keyword evidence="3" id="KW-1185">Reference proteome</keyword>
<evidence type="ECO:0000256" key="1">
    <source>
        <dbReference type="SAM" id="Phobius"/>
    </source>
</evidence>
<dbReference type="AlphaFoldDB" id="A0A2U3MY84"/>
<name>A0A2U3MY84_9GAMM</name>
<dbReference type="RefSeq" id="WP_121973761.1">
    <property type="nucleotide sequence ID" value="NZ_OOGT01000050.1"/>
</dbReference>
<keyword evidence="1" id="KW-0812">Transmembrane</keyword>
<evidence type="ECO:0000313" key="3">
    <source>
        <dbReference type="Proteomes" id="UP000245974"/>
    </source>
</evidence>
<feature type="transmembrane region" description="Helical" evidence="1">
    <location>
        <begin position="92"/>
        <end position="114"/>
    </location>
</feature>
<feature type="transmembrane region" description="Helical" evidence="1">
    <location>
        <begin position="27"/>
        <end position="45"/>
    </location>
</feature>
<keyword evidence="1" id="KW-1133">Transmembrane helix</keyword>
<proteinExistence type="predicted"/>
<evidence type="ECO:0000313" key="2">
    <source>
        <dbReference type="EMBL" id="SPL70269.1"/>
    </source>
</evidence>
<protein>
    <submittedName>
        <fullName evidence="2">Uncharacterized protein</fullName>
    </submittedName>
</protein>
<reference evidence="3" key="1">
    <citation type="submission" date="2018-03" db="EMBL/GenBank/DDBJ databases">
        <authorList>
            <person name="Blom J."/>
        </authorList>
    </citation>
    <scope>NUCLEOTIDE SEQUENCE [LARGE SCALE GENOMIC DNA]</scope>
    <source>
        <strain evidence="3">KPC-SM-21</strain>
    </source>
</reference>
<accession>A0A2U3MY84</accession>
<sequence>MNYKLITYLKTNLDVSREDITDSLMMAPIYTASIAYPLVCLSIIIGENFTVESFESIITAPIFFIIVLLIYFVFVYVFAYISQTFLLRKKRLNFFTIMASAFLIIILYSSILSWNVSASGAVIMLFSIFAIPIVITYWVLLFKVHRKNSK</sequence>
<feature type="transmembrane region" description="Helical" evidence="1">
    <location>
        <begin position="57"/>
        <end position="80"/>
    </location>
</feature>
<organism evidence="2 3">
    <name type="scientific">Acinetobacter stercoris</name>
    <dbReference type="NCBI Taxonomy" id="2126983"/>
    <lineage>
        <taxon>Bacteria</taxon>
        <taxon>Pseudomonadati</taxon>
        <taxon>Pseudomonadota</taxon>
        <taxon>Gammaproteobacteria</taxon>
        <taxon>Moraxellales</taxon>
        <taxon>Moraxellaceae</taxon>
        <taxon>Acinetobacter</taxon>
    </lineage>
</organism>
<dbReference type="Proteomes" id="UP000245974">
    <property type="component" value="Unassembled WGS sequence"/>
</dbReference>
<dbReference type="InParanoid" id="A0A2U3MY84"/>
<feature type="transmembrane region" description="Helical" evidence="1">
    <location>
        <begin position="120"/>
        <end position="142"/>
    </location>
</feature>
<dbReference type="EMBL" id="OOGT01000050">
    <property type="protein sequence ID" value="SPL70269.1"/>
    <property type="molecule type" value="Genomic_DNA"/>
</dbReference>
<gene>
    <name evidence="2" type="ORF">KPC_1447</name>
</gene>